<keyword evidence="2" id="KW-1185">Reference proteome</keyword>
<proteinExistence type="predicted"/>
<dbReference type="OrthoDB" id="2882671at2759"/>
<dbReference type="PANTHER" id="PTHR13318">
    <property type="entry name" value="PARTNER OF PAIRED, ISOFORM B-RELATED"/>
    <property type="match status" value="1"/>
</dbReference>
<dbReference type="EMBL" id="CADEPI010000549">
    <property type="protein sequence ID" value="CAB3387204.1"/>
    <property type="molecule type" value="Genomic_DNA"/>
</dbReference>
<dbReference type="GO" id="GO:0031146">
    <property type="term" value="P:SCF-dependent proteasomal ubiquitin-dependent protein catabolic process"/>
    <property type="evidence" value="ECO:0007669"/>
    <property type="project" value="TreeGrafter"/>
</dbReference>
<name>A0A8S1EAJ7_9INSE</name>
<accession>A0A8S1EAJ7</accession>
<evidence type="ECO:0000313" key="2">
    <source>
        <dbReference type="Proteomes" id="UP000494165"/>
    </source>
</evidence>
<protein>
    <submittedName>
        <fullName evidence="1">Uncharacterized protein</fullName>
    </submittedName>
</protein>
<evidence type="ECO:0000313" key="1">
    <source>
        <dbReference type="EMBL" id="CAB3387204.1"/>
    </source>
</evidence>
<sequence length="1131" mass="131328">MWKILPFLLNSKSYTKLHIGDLTTLECESCIWSNNCFQEFIRCLGTNTPNLRELRILISNFECCNFDYSLEERELNSIIQLKNLAILHIHFVSVPLSGIFDISRRCSKLEHILADRVKIDVKPSCAAFGDDFAYIYIQADYLGQMYLEMERTMPTRDPKFKDHTHYVGLKLKPKKHKDLFLVNEFAAKLKQINFHCTDLEGIEEMVDFPHLPHVKYARFDCEGKSAHALRCFLKRNGESLLELDLHHVDSKEKMTFGEIFSFCPNLQSLTLFFCTLFGNDAPVDAMQQLKRFAWHCLYRFASDEVSFSSILSAPLLENLYIGILKIDFSDNATIIARIWRREILRNLKKRTVQFVDFEMDQSDNRLLLTKIRLQHLRLPKSLFSIAIEEFVRIIESSVREKDESKKKTVYIPDHACQMILDKLLSNTSSIRDGEKFEIRLNYFIHLITPLTKEIKLSNFMTFCPNKFKLYQETRVVELLASRASELKSLAFGDSECDKFLRRKTIRQISCLSSLQRLQIFGYKIQFTFLRQLCRSVPSLVNVAVDVVSDVTKRSNQFQCSDSDFERSFSRLKVFLFRTFERENGTFSITDSGVLTQRCIRQLPTLEIVEMKADTKSFGGFELPTEPPLAPSQLRHLCVDLRKIKPEKLAWFPNVTHLRICFKGRRFESISHDKLSALLQFTKIESLVLTDCPNAEILDLLLNKYGQGMHTLCICNGLCTELQYEFRKIFKTCPKLETLALRRLRMVDPAPLDFFAELKNFQWMGRNDSSKYVRIPNILSAPKLENISMSDFIMNQKDTNLVSTLISQKRILRQLKTFKYVPFIGIHSCYFEAMSDLTKNASAFLPNLKCVGHRTSSATTTPNFFQGQSVVTLTIYLPKNSIINELLDVQCKIHVYNLVSFAPFRVAVMPLVKPLCRVCERPTADGAVQAVQLDKENLQTWLLNICGHEFSEEIEDQDLICYFCIWHAEFHAKYVSDLEALVWWPLDLVYLDDVAKELRMKYLEGKAEQCWVQLEKIELPKSKKEENAEHQANANDRNEEKKCFYCGQVVTKIGSHVRKMHENAIRNYHLKKISCRRCKNEFECSVQKSWIQVRAVQMLLQKCGSTENPLESQTQEAEFEALRALSQKLHSF</sequence>
<gene>
    <name evidence="1" type="ORF">CLODIP_2_CD09402</name>
</gene>
<dbReference type="AlphaFoldDB" id="A0A8S1EAJ7"/>
<dbReference type="Proteomes" id="UP000494165">
    <property type="component" value="Unassembled WGS sequence"/>
</dbReference>
<dbReference type="GO" id="GO:0019005">
    <property type="term" value="C:SCF ubiquitin ligase complex"/>
    <property type="evidence" value="ECO:0007669"/>
    <property type="project" value="TreeGrafter"/>
</dbReference>
<comment type="caution">
    <text evidence="1">The sequence shown here is derived from an EMBL/GenBank/DDBJ whole genome shotgun (WGS) entry which is preliminary data.</text>
</comment>
<reference evidence="1 2" key="1">
    <citation type="submission" date="2020-04" db="EMBL/GenBank/DDBJ databases">
        <authorList>
            <person name="Alioto T."/>
            <person name="Alioto T."/>
            <person name="Gomez Garrido J."/>
        </authorList>
    </citation>
    <scope>NUCLEOTIDE SEQUENCE [LARGE SCALE GENOMIC DNA]</scope>
</reference>
<dbReference type="InterPro" id="IPR032675">
    <property type="entry name" value="LRR_dom_sf"/>
</dbReference>
<organism evidence="1 2">
    <name type="scientific">Cloeon dipterum</name>
    <dbReference type="NCBI Taxonomy" id="197152"/>
    <lineage>
        <taxon>Eukaryota</taxon>
        <taxon>Metazoa</taxon>
        <taxon>Ecdysozoa</taxon>
        <taxon>Arthropoda</taxon>
        <taxon>Hexapoda</taxon>
        <taxon>Insecta</taxon>
        <taxon>Pterygota</taxon>
        <taxon>Palaeoptera</taxon>
        <taxon>Ephemeroptera</taxon>
        <taxon>Pisciforma</taxon>
        <taxon>Baetidae</taxon>
        <taxon>Cloeon</taxon>
    </lineage>
</organism>
<dbReference type="Gene3D" id="3.80.10.10">
    <property type="entry name" value="Ribonuclease Inhibitor"/>
    <property type="match status" value="2"/>
</dbReference>
<dbReference type="SUPFAM" id="SSF52047">
    <property type="entry name" value="RNI-like"/>
    <property type="match status" value="1"/>
</dbReference>